<accession>A0A093BU05</accession>
<evidence type="ECO:0000313" key="2">
    <source>
        <dbReference type="Proteomes" id="UP000053149"/>
    </source>
</evidence>
<proteinExistence type="predicted"/>
<dbReference type="EMBL" id="KL227113">
    <property type="protein sequence ID" value="KFV03328.1"/>
    <property type="molecule type" value="Genomic_DNA"/>
</dbReference>
<gene>
    <name evidence="1" type="ORF">N339_05120</name>
</gene>
<evidence type="ECO:0000313" key="1">
    <source>
        <dbReference type="EMBL" id="KFV03328.1"/>
    </source>
</evidence>
<organism evidence="1 2">
    <name type="scientific">Pterocles gutturalis</name>
    <name type="common">yellow-throated sandgrouse</name>
    <dbReference type="NCBI Taxonomy" id="240206"/>
    <lineage>
        <taxon>Eukaryota</taxon>
        <taxon>Metazoa</taxon>
        <taxon>Chordata</taxon>
        <taxon>Craniata</taxon>
        <taxon>Vertebrata</taxon>
        <taxon>Euteleostomi</taxon>
        <taxon>Archelosauria</taxon>
        <taxon>Archosauria</taxon>
        <taxon>Dinosauria</taxon>
        <taxon>Saurischia</taxon>
        <taxon>Theropoda</taxon>
        <taxon>Coelurosauria</taxon>
        <taxon>Aves</taxon>
        <taxon>Neognathae</taxon>
        <taxon>Neoaves</taxon>
        <taxon>Columbimorphae</taxon>
        <taxon>Pterocliformes</taxon>
        <taxon>Pteroclidae</taxon>
        <taxon>Pterocles</taxon>
    </lineage>
</organism>
<dbReference type="Proteomes" id="UP000053149">
    <property type="component" value="Unassembled WGS sequence"/>
</dbReference>
<feature type="non-terminal residue" evidence="1">
    <location>
        <position position="131"/>
    </location>
</feature>
<dbReference type="AlphaFoldDB" id="A0A093BU05"/>
<keyword evidence="2" id="KW-1185">Reference proteome</keyword>
<reference evidence="1 2" key="1">
    <citation type="submission" date="2014-04" db="EMBL/GenBank/DDBJ databases">
        <title>Genome evolution of avian class.</title>
        <authorList>
            <person name="Zhang G."/>
            <person name="Li C."/>
        </authorList>
    </citation>
    <scope>NUCLEOTIDE SEQUENCE [LARGE SCALE GENOMIC DNA]</scope>
    <source>
        <strain evidence="1">BGI_N339</strain>
    </source>
</reference>
<name>A0A093BU05_9AVES</name>
<sequence>MSARAPQYAARSLSTLPEHMLSHSSRAIKYVFLDGCRNIAASHTPDSAGTHKVYQRSNQAKGSGQFLASRKRLPVFQQLCGEAVPVTAPADGHLPNSRQELKELPDAKASREEAKGWRMGQAVECSPCNKA</sequence>
<protein>
    <submittedName>
        <fullName evidence="1">Uncharacterized protein</fullName>
    </submittedName>
</protein>